<dbReference type="EMBL" id="AFRZ01000001">
    <property type="protein sequence ID" value="EHP29943.1"/>
    <property type="molecule type" value="Genomic_DNA"/>
</dbReference>
<reference evidence="1 2" key="1">
    <citation type="journal article" date="2012" name="Proc. Natl. Acad. Sci. U.S.A.">
        <title>Genome and physiology of a model Epsilonproteobacterium responsible for sulfide detoxification in marine oxygen depletion zones.</title>
        <authorList>
            <person name="Grote J."/>
            <person name="Schott T."/>
            <person name="Bruckner C.G."/>
            <person name="Glockner F.O."/>
            <person name="Jost G."/>
            <person name="Teeling H."/>
            <person name="Labrenz M."/>
            <person name="Jurgens K."/>
        </authorList>
    </citation>
    <scope>NUCLEOTIDE SEQUENCE [LARGE SCALE GENOMIC DNA]</scope>
    <source>
        <strain evidence="1 2">GD1</strain>
    </source>
</reference>
<accession>H1FT24</accession>
<evidence type="ECO:0000313" key="1">
    <source>
        <dbReference type="EMBL" id="EHP29943.1"/>
    </source>
</evidence>
<dbReference type="PATRIC" id="fig|929558.5.peg.1410"/>
<comment type="caution">
    <text evidence="1">The sequence shown here is derived from an EMBL/GenBank/DDBJ whole genome shotgun (WGS) entry which is preliminary data.</text>
</comment>
<organism evidence="1 2">
    <name type="scientific">Sulfurimonas gotlandica (strain DSM 19862 / JCM 16533 / GD1)</name>
    <dbReference type="NCBI Taxonomy" id="929558"/>
    <lineage>
        <taxon>Bacteria</taxon>
        <taxon>Pseudomonadati</taxon>
        <taxon>Campylobacterota</taxon>
        <taxon>Epsilonproteobacteria</taxon>
        <taxon>Campylobacterales</taxon>
        <taxon>Sulfurimonadaceae</taxon>
        <taxon>Sulfurimonas</taxon>
    </lineage>
</organism>
<evidence type="ECO:0000313" key="2">
    <source>
        <dbReference type="Proteomes" id="UP000006431"/>
    </source>
</evidence>
<name>H1FT24_SULGG</name>
<dbReference type="AlphaFoldDB" id="H1FT24"/>
<proteinExistence type="predicted"/>
<sequence length="81" mass="9017">MYRLMTNKKIAHAIEKAGEKTGWKITEFKSNEVIAEKVDGENTISSTVEFSEGHIEFSNNSATSDLRDAIEDELSKEASAH</sequence>
<dbReference type="STRING" id="929558.SMGD1_1419"/>
<dbReference type="Proteomes" id="UP000006431">
    <property type="component" value="Unassembled WGS sequence"/>
</dbReference>
<gene>
    <name evidence="1" type="ORF">SMGD1_1419</name>
</gene>
<dbReference type="HOGENOM" id="CLU_2572579_0_0_7"/>
<protein>
    <submittedName>
        <fullName evidence="1">Uncharacterized protein</fullName>
    </submittedName>
</protein>
<keyword evidence="2" id="KW-1185">Reference proteome</keyword>